<evidence type="ECO:0000256" key="4">
    <source>
        <dbReference type="SAM" id="MobiDB-lite"/>
    </source>
</evidence>
<evidence type="ECO:0000313" key="7">
    <source>
        <dbReference type="Proteomes" id="UP000639338"/>
    </source>
</evidence>
<dbReference type="PANTHER" id="PTHR23253:SF9">
    <property type="entry name" value="EUKARYOTIC TRANSLATION INITIATION FACTOR 4 GAMMA 2"/>
    <property type="match status" value="1"/>
</dbReference>
<proteinExistence type="inferred from homology"/>
<dbReference type="OrthoDB" id="514777at2759"/>
<accession>A0A835CR62</accession>
<keyword evidence="3" id="KW-0648">Protein biosynthesis</keyword>
<dbReference type="Proteomes" id="UP000639338">
    <property type="component" value="Unassembled WGS sequence"/>
</dbReference>
<dbReference type="SUPFAM" id="SSF48371">
    <property type="entry name" value="ARM repeat"/>
    <property type="match status" value="1"/>
</dbReference>
<dbReference type="Gene3D" id="1.25.40.180">
    <property type="match status" value="1"/>
</dbReference>
<organism evidence="6 7">
    <name type="scientific">Aphidius gifuensis</name>
    <name type="common">Parasitoid wasp</name>
    <dbReference type="NCBI Taxonomy" id="684658"/>
    <lineage>
        <taxon>Eukaryota</taxon>
        <taxon>Metazoa</taxon>
        <taxon>Ecdysozoa</taxon>
        <taxon>Arthropoda</taxon>
        <taxon>Hexapoda</taxon>
        <taxon>Insecta</taxon>
        <taxon>Pterygota</taxon>
        <taxon>Neoptera</taxon>
        <taxon>Endopterygota</taxon>
        <taxon>Hymenoptera</taxon>
        <taxon>Apocrita</taxon>
        <taxon>Ichneumonoidea</taxon>
        <taxon>Braconidae</taxon>
        <taxon>Aphidiinae</taxon>
        <taxon>Aphidius</taxon>
    </lineage>
</organism>
<keyword evidence="2" id="KW-0396">Initiation factor</keyword>
<dbReference type="InterPro" id="IPR016024">
    <property type="entry name" value="ARM-type_fold"/>
</dbReference>
<name>A0A835CR62_APHGI</name>
<dbReference type="EMBL" id="JACMRX010000004">
    <property type="protein sequence ID" value="KAF7990918.1"/>
    <property type="molecule type" value="Genomic_DNA"/>
</dbReference>
<feature type="domain" description="MI" evidence="5">
    <location>
        <begin position="358"/>
        <end position="479"/>
    </location>
</feature>
<gene>
    <name evidence="6" type="ORF">HCN44_000723</name>
</gene>
<evidence type="ECO:0000259" key="5">
    <source>
        <dbReference type="PROSITE" id="PS51366"/>
    </source>
</evidence>
<dbReference type="GO" id="GO:0016281">
    <property type="term" value="C:eukaryotic translation initiation factor 4F complex"/>
    <property type="evidence" value="ECO:0007669"/>
    <property type="project" value="TreeGrafter"/>
</dbReference>
<sequence length="558" mass="63727">MKHSSDDCYCEFHKNNEIFSEAIDISWDLLRKNNFLFDTSDEKVSRTSAYLGVEIFEAIKKIRENFMNKSMCVVDQKVLVTSEEQQKTTVIKTSGSELDIIESNDDNISNDFAYSIDEDEDEEVFKQSEIDSEELKNDNFDSEIINHVENHNNDTKKLNNNCNNYKNYSNNCTSSAINLSDKNTSSTDGVRINVIDDDSGDCGESTSSSRQVYSVKASTSLEAVQQRSFYLPGSECTSTMNNYRSDDKTLEYNDNTLKQPYAVATSTSMETNQQTSNQLPGCTSGKKNYRSNEKSLDSQSDSHENLGKPIIRWQISNCDPQTQTLYEKVRDILNELTLENIDKLTKQVKSLDINSHEKLKGIVDLVFEKATDESNFTSMDHLKNKLDKSTYPYFIRESLNIIFGRASIYREYFSSLFAHMIINNMFPLSLFQSEFDKLLELPKNLFIDLPVFWTYLAEILKPLVIRRAHPLNELVRTTSVLKNIGLVGKLVGELLKLLAEAKGPALLVFEWNASGIKWTDLIDTSLENPDDIVEQYNLQFLTNDAKENIELAYEQRGP</sequence>
<comment type="caution">
    <text evidence="6">The sequence shown here is derived from an EMBL/GenBank/DDBJ whole genome shotgun (WGS) entry which is preliminary data.</text>
</comment>
<comment type="similarity">
    <text evidence="1">Belongs to the eukaryotic initiation factor 4G family.</text>
</comment>
<feature type="compositionally biased region" description="Basic and acidic residues" evidence="4">
    <location>
        <begin position="290"/>
        <end position="303"/>
    </location>
</feature>
<protein>
    <recommendedName>
        <fullName evidence="5">MI domain-containing protein</fullName>
    </recommendedName>
</protein>
<reference evidence="6 7" key="1">
    <citation type="submission" date="2020-08" db="EMBL/GenBank/DDBJ databases">
        <title>Aphidius gifuensis genome sequencing and assembly.</title>
        <authorList>
            <person name="Du Z."/>
        </authorList>
    </citation>
    <scope>NUCLEOTIDE SEQUENCE [LARGE SCALE GENOMIC DNA]</scope>
    <source>
        <strain evidence="6">YNYX2018</strain>
        <tissue evidence="6">Adults</tissue>
    </source>
</reference>
<dbReference type="PANTHER" id="PTHR23253">
    <property type="entry name" value="EUKARYOTIC TRANSLATION INITIATION FACTOR 4 GAMMA"/>
    <property type="match status" value="1"/>
</dbReference>
<evidence type="ECO:0000256" key="2">
    <source>
        <dbReference type="ARBA" id="ARBA00022540"/>
    </source>
</evidence>
<evidence type="ECO:0000313" key="6">
    <source>
        <dbReference type="EMBL" id="KAF7990918.1"/>
    </source>
</evidence>
<dbReference type="InterPro" id="IPR003891">
    <property type="entry name" value="Initiation_fac_eIF4g_MI"/>
</dbReference>
<feature type="compositionally biased region" description="Polar residues" evidence="4">
    <location>
        <begin position="268"/>
        <end position="281"/>
    </location>
</feature>
<dbReference type="GO" id="GO:0003743">
    <property type="term" value="F:translation initiation factor activity"/>
    <property type="evidence" value="ECO:0007669"/>
    <property type="project" value="UniProtKB-KW"/>
</dbReference>
<dbReference type="AlphaFoldDB" id="A0A835CR62"/>
<evidence type="ECO:0000256" key="3">
    <source>
        <dbReference type="ARBA" id="ARBA00022917"/>
    </source>
</evidence>
<dbReference type="GO" id="GO:0003729">
    <property type="term" value="F:mRNA binding"/>
    <property type="evidence" value="ECO:0007669"/>
    <property type="project" value="TreeGrafter"/>
</dbReference>
<evidence type="ECO:0000256" key="1">
    <source>
        <dbReference type="ARBA" id="ARBA00005775"/>
    </source>
</evidence>
<keyword evidence="7" id="KW-1185">Reference proteome</keyword>
<feature type="region of interest" description="Disordered" evidence="4">
    <location>
        <begin position="268"/>
        <end position="303"/>
    </location>
</feature>
<dbReference type="PROSITE" id="PS51366">
    <property type="entry name" value="MI"/>
    <property type="match status" value="1"/>
</dbReference>